<dbReference type="FunFam" id="3.40.50.2000:FF:000060">
    <property type="entry name" value="Glycosyltransferase"/>
    <property type="match status" value="1"/>
</dbReference>
<dbReference type="EMBL" id="MK894452">
    <property type="protein sequence ID" value="QLF98870.1"/>
    <property type="molecule type" value="mRNA"/>
</dbReference>
<proteinExistence type="evidence at protein level"/>
<reference evidence="7" key="2">
    <citation type="journal article" date="2020" name="Proc. Natl. Acad. Sci. U.S.A.">
        <title>Dissection of the general two-step di-&lt;i&gt;C&lt;/i&gt;-glycosylation pathway for the biosynthesis of (iso)schaftosides in higher plants.</title>
        <authorList>
            <person name="Wang Z.L."/>
            <person name="Gao H.M."/>
            <person name="Wang S."/>
            <person name="Zhang M."/>
            <person name="Chen K."/>
            <person name="Zhang Y.Q."/>
            <person name="Wang H.D."/>
            <person name="Han B.Y."/>
            <person name="Xu L.L."/>
            <person name="Song T.Q."/>
            <person name="Yun C.H."/>
            <person name="Qiao X."/>
            <person name="Ye M."/>
        </authorList>
    </citation>
    <scope>X-RAY CRYSTALLOGRAPHY (2.40 ANGSTROMS)</scope>
</reference>
<comment type="similarity">
    <text evidence="1 4">Belongs to the UDP-glycosyltransferase family.</text>
</comment>
<dbReference type="InterPro" id="IPR035595">
    <property type="entry name" value="UDP_glycos_trans_CS"/>
</dbReference>
<keyword evidence="3 4" id="KW-0808">Transferase</keyword>
<accession>A0A859N8G5</accession>
<dbReference type="SUPFAM" id="SSF53756">
    <property type="entry name" value="UDP-Glycosyltransferase/glycogen phosphorylase"/>
    <property type="match status" value="1"/>
</dbReference>
<dbReference type="PANTHER" id="PTHR48048:SF76">
    <property type="entry name" value="UDP-GLYCOSYLTRANSFERASE 708D1-LIKE"/>
    <property type="match status" value="1"/>
</dbReference>
<evidence type="ECO:0000256" key="3">
    <source>
        <dbReference type="ARBA" id="ARBA00022679"/>
    </source>
</evidence>
<evidence type="ECO:0000313" key="6">
    <source>
        <dbReference type="EMBL" id="QLF98870.1"/>
    </source>
</evidence>
<dbReference type="InterPro" id="IPR002213">
    <property type="entry name" value="UDP_glucos_trans"/>
</dbReference>
<dbReference type="Pfam" id="PF00201">
    <property type="entry name" value="UDPGT"/>
    <property type="match status" value="1"/>
</dbReference>
<reference evidence="6" key="3">
    <citation type="journal article" date="2020" name="Proc. Natl. Acad. Sci. U.S.A.">
        <title>Dissection of the general two-step di-C-glycosylation pathway for the biosynthesis of (iso)schaftosides in higher plants.</title>
        <authorList>
            <person name="Wang Z.-L."/>
            <person name="Gao H.-M."/>
            <person name="Wang S."/>
            <person name="Zhang M."/>
            <person name="Chen K."/>
            <person name="Zhang Y.-Q."/>
            <person name="Wang H.-D."/>
            <person name="Han B.-Y."/>
            <person name="Xu L.-L."/>
            <person name="Song T.-Q."/>
            <person name="Yun C.-H."/>
            <person name="Qiao X."/>
            <person name="Ye M."/>
        </authorList>
    </citation>
    <scope>NUCLEOTIDE SEQUENCE</scope>
</reference>
<evidence type="ECO:0007829" key="7">
    <source>
        <dbReference type="PDB" id="6LFN"/>
    </source>
</evidence>
<evidence type="ECO:0000256" key="4">
    <source>
        <dbReference type="RuleBase" id="RU003718"/>
    </source>
</evidence>
<dbReference type="AlphaFoldDB" id="A0A859N8G5"/>
<dbReference type="CDD" id="cd03784">
    <property type="entry name" value="GT1_Gtf-like"/>
    <property type="match status" value="1"/>
</dbReference>
<sequence>MSPPAPADVVSSAKPHVAVIPAAGMGHLNPTLRLAGELASRGCVVTFINPSPPVSLAEATSVAEFVASTPGVRLLDLPVQPLDPSCFPAHEDPFLRQFEAVRRSAPLLTPLLSDVSPPLAAIVCDIAICSTFLTVAAEISLPAYVFFSLSAQMLSLNLAFPTVADQVYGAGEGDEIRFPGLPESIPRSWLPPPLLDPAHLFAVHFVENGKAMPRAAGILVHSWEALEPEALAALRGGRVLAGLPPVLPIGPLYQKEKSNAVFLPWLDAQRDRSVLFVCFGNRSTHSPEQLREMAAGLERSGCRFVWVLKTKVVDKDEDEGAQKEILGEGYLERVKERGVVINGWVDQMTILSHRAVGGFFSHSGSSSVAEAAIGGQPLLLWPMGGDQRMSALVAERRGMGVWPRGWGWSADDKLIPGEEIARRIKDFMGDNALRAVAAKMKKETASAMAPGGSKDQWFDDFIARINRV</sequence>
<evidence type="ECO:0000256" key="1">
    <source>
        <dbReference type="ARBA" id="ARBA00009995"/>
    </source>
</evidence>
<keyword evidence="7" id="KW-0002">3D-structure</keyword>
<dbReference type="PDB" id="6LFN">
    <property type="method" value="X-ray"/>
    <property type="resolution" value="2.40 A"/>
    <property type="chains" value="A/B=1-468"/>
</dbReference>
<evidence type="ECO:0000256" key="5">
    <source>
        <dbReference type="RuleBase" id="RU362057"/>
    </source>
</evidence>
<reference evidence="6" key="1">
    <citation type="submission" date="2019-05" db="EMBL/GenBank/DDBJ databases">
        <authorList>
            <person name="Wang Z."/>
            <person name="Wang S."/>
            <person name="Gao H."/>
            <person name="Chen K."/>
            <person name="Zhang Y."/>
            <person name="Yun C."/>
            <person name="Qiao X."/>
            <person name="Ye M."/>
        </authorList>
    </citation>
    <scope>NUCLEOTIDE SEQUENCE</scope>
</reference>
<protein>
    <recommendedName>
        <fullName evidence="5">Glycosyltransferase</fullName>
        <ecNumber evidence="5">2.4.1.-</ecNumber>
    </recommendedName>
</protein>
<dbReference type="PROSITE" id="PS00375">
    <property type="entry name" value="UDPGT"/>
    <property type="match status" value="1"/>
</dbReference>
<name>A0A859N8G5_LANPU</name>
<dbReference type="PANTHER" id="PTHR48048">
    <property type="entry name" value="GLYCOSYLTRANSFERASE"/>
    <property type="match status" value="1"/>
</dbReference>
<dbReference type="GO" id="GO:0035251">
    <property type="term" value="F:UDP-glucosyltransferase activity"/>
    <property type="evidence" value="ECO:0007669"/>
    <property type="project" value="InterPro"/>
</dbReference>
<evidence type="ECO:0000256" key="2">
    <source>
        <dbReference type="ARBA" id="ARBA00022676"/>
    </source>
</evidence>
<dbReference type="EC" id="2.4.1.-" evidence="5"/>
<dbReference type="InterPro" id="IPR050481">
    <property type="entry name" value="UDP-glycosyltransf_plant"/>
</dbReference>
<organism evidence="6">
    <name type="scientific">Landoltia punctata</name>
    <name type="common">Dotted duckmeat</name>
    <name type="synonym">Spirodela oligorrhiza</name>
    <dbReference type="NCBI Taxonomy" id="50518"/>
    <lineage>
        <taxon>Eukaryota</taxon>
        <taxon>Viridiplantae</taxon>
        <taxon>Streptophyta</taxon>
        <taxon>Embryophyta</taxon>
        <taxon>Tracheophyta</taxon>
        <taxon>Spermatophyta</taxon>
        <taxon>Magnoliopsida</taxon>
        <taxon>Liliopsida</taxon>
        <taxon>Araceae</taxon>
        <taxon>Lemnoideae</taxon>
        <taxon>Landoltia</taxon>
    </lineage>
</organism>
<keyword evidence="2 4" id="KW-0328">Glycosyltransferase</keyword>
<dbReference type="Gene3D" id="3.40.50.2000">
    <property type="entry name" value="Glycogen Phosphorylase B"/>
    <property type="match status" value="2"/>
</dbReference>
<gene>
    <name evidence="6" type="primary">CGTb</name>
</gene>